<dbReference type="SUPFAM" id="SSF53697">
    <property type="entry name" value="SIS domain"/>
    <property type="match status" value="1"/>
</dbReference>
<comment type="function">
    <text evidence="8">Catalyzes the reversible isomerization of glucose-6-phosphate to fructose-6-phosphate.</text>
</comment>
<organism evidence="10 11">
    <name type="scientific">Gordonia rhizosphera NBRC 16068</name>
    <dbReference type="NCBI Taxonomy" id="1108045"/>
    <lineage>
        <taxon>Bacteria</taxon>
        <taxon>Bacillati</taxon>
        <taxon>Actinomycetota</taxon>
        <taxon>Actinomycetes</taxon>
        <taxon>Mycobacteriales</taxon>
        <taxon>Gordoniaceae</taxon>
        <taxon>Gordonia</taxon>
    </lineage>
</organism>
<dbReference type="NCBIfam" id="NF001211">
    <property type="entry name" value="PRK00179.1"/>
    <property type="match status" value="1"/>
</dbReference>
<dbReference type="Pfam" id="PF00342">
    <property type="entry name" value="PGI"/>
    <property type="match status" value="1"/>
</dbReference>
<accession>K6VRC5</accession>
<reference evidence="10 11" key="1">
    <citation type="submission" date="2012-08" db="EMBL/GenBank/DDBJ databases">
        <title>Whole genome shotgun sequence of Gordonia rhizosphera NBRC 16068.</title>
        <authorList>
            <person name="Takarada H."/>
            <person name="Isaki S."/>
            <person name="Hosoyama A."/>
            <person name="Tsuchikane K."/>
            <person name="Katsumata H."/>
            <person name="Baba S."/>
            <person name="Ohji S."/>
            <person name="Yamazaki S."/>
            <person name="Fujita N."/>
        </authorList>
    </citation>
    <scope>NUCLEOTIDE SEQUENCE [LARGE SCALE GENOMIC DNA]</scope>
    <source>
        <strain evidence="10 11">NBRC 16068</strain>
    </source>
</reference>
<dbReference type="GO" id="GO:0097367">
    <property type="term" value="F:carbohydrate derivative binding"/>
    <property type="evidence" value="ECO:0007669"/>
    <property type="project" value="InterPro"/>
</dbReference>
<dbReference type="GO" id="GO:0004347">
    <property type="term" value="F:glucose-6-phosphate isomerase activity"/>
    <property type="evidence" value="ECO:0007669"/>
    <property type="project" value="UniProtKB-UniRule"/>
</dbReference>
<keyword evidence="3 8" id="KW-0312">Gluconeogenesis</keyword>
<keyword evidence="6 8" id="KW-0413">Isomerase</keyword>
<comment type="similarity">
    <text evidence="2 8 9">Belongs to the GPI family.</text>
</comment>
<comment type="pathway">
    <text evidence="1 8 9">Carbohydrate degradation; glycolysis; D-glyceraldehyde 3-phosphate and glycerone phosphate from D-glucose: step 2/4.</text>
</comment>
<evidence type="ECO:0000256" key="6">
    <source>
        <dbReference type="ARBA" id="ARBA00023235"/>
    </source>
</evidence>
<evidence type="ECO:0000256" key="1">
    <source>
        <dbReference type="ARBA" id="ARBA00004926"/>
    </source>
</evidence>
<evidence type="ECO:0000256" key="7">
    <source>
        <dbReference type="ARBA" id="ARBA00029321"/>
    </source>
</evidence>
<name>K6VRC5_9ACTN</name>
<feature type="active site" description="Proton donor" evidence="8">
    <location>
        <position position="367"/>
    </location>
</feature>
<dbReference type="InterPro" id="IPR035476">
    <property type="entry name" value="SIS_PGI_1"/>
</dbReference>
<dbReference type="UniPathway" id="UPA00138"/>
<comment type="catalytic activity">
    <reaction evidence="7 8 9">
        <text>alpha-D-glucose 6-phosphate = beta-D-fructose 6-phosphate</text>
        <dbReference type="Rhea" id="RHEA:11816"/>
        <dbReference type="ChEBI" id="CHEBI:57634"/>
        <dbReference type="ChEBI" id="CHEBI:58225"/>
        <dbReference type="EC" id="5.3.1.9"/>
    </reaction>
</comment>
<dbReference type="InterPro" id="IPR001672">
    <property type="entry name" value="G6P_Isomerase"/>
</dbReference>
<evidence type="ECO:0000313" key="11">
    <source>
        <dbReference type="Proteomes" id="UP000008363"/>
    </source>
</evidence>
<comment type="caution">
    <text evidence="10">The sequence shown here is derived from an EMBL/GenBank/DDBJ whole genome shotgun (WGS) entry which is preliminary data.</text>
</comment>
<dbReference type="GO" id="GO:0048029">
    <property type="term" value="F:monosaccharide binding"/>
    <property type="evidence" value="ECO:0007669"/>
    <property type="project" value="TreeGrafter"/>
</dbReference>
<dbReference type="PROSITE" id="PS00765">
    <property type="entry name" value="P_GLUCOSE_ISOMERASE_1"/>
    <property type="match status" value="1"/>
</dbReference>
<dbReference type="PRINTS" id="PR00662">
    <property type="entry name" value="G6PISOMERASE"/>
</dbReference>
<dbReference type="GO" id="GO:0006096">
    <property type="term" value="P:glycolytic process"/>
    <property type="evidence" value="ECO:0007669"/>
    <property type="project" value="UniProtKB-UniRule"/>
</dbReference>
<dbReference type="InterPro" id="IPR046348">
    <property type="entry name" value="SIS_dom_sf"/>
</dbReference>
<feature type="active site" evidence="8">
    <location>
        <position position="524"/>
    </location>
</feature>
<evidence type="ECO:0000256" key="3">
    <source>
        <dbReference type="ARBA" id="ARBA00022432"/>
    </source>
</evidence>
<evidence type="ECO:0000313" key="10">
    <source>
        <dbReference type="EMBL" id="GAB89460.1"/>
    </source>
</evidence>
<protein>
    <recommendedName>
        <fullName evidence="8">Glucose-6-phosphate isomerase</fullName>
        <shortName evidence="8">GPI</shortName>
        <ecNumber evidence="8">5.3.1.9</ecNumber>
    </recommendedName>
    <alternativeName>
        <fullName evidence="8">Phosphoglucose isomerase</fullName>
        <shortName evidence="8">PGI</shortName>
    </alternativeName>
    <alternativeName>
        <fullName evidence="8">Phosphohexose isomerase</fullName>
        <shortName evidence="8">PHI</shortName>
    </alternativeName>
</protein>
<dbReference type="UniPathway" id="UPA00109">
    <property type="reaction ID" value="UER00181"/>
</dbReference>
<dbReference type="PANTHER" id="PTHR11469">
    <property type="entry name" value="GLUCOSE-6-PHOSPHATE ISOMERASE"/>
    <property type="match status" value="1"/>
</dbReference>
<dbReference type="AlphaFoldDB" id="K6VRC5"/>
<dbReference type="PROSITE" id="PS51463">
    <property type="entry name" value="P_GLUCOSE_ISOMERASE_3"/>
    <property type="match status" value="1"/>
</dbReference>
<dbReference type="GO" id="GO:0051156">
    <property type="term" value="P:glucose 6-phosphate metabolic process"/>
    <property type="evidence" value="ECO:0007669"/>
    <property type="project" value="TreeGrafter"/>
</dbReference>
<dbReference type="InterPro" id="IPR035482">
    <property type="entry name" value="SIS_PGI_2"/>
</dbReference>
<gene>
    <name evidence="8 10" type="primary">pgi</name>
    <name evidence="10" type="ORF">GORHZ_062_00340</name>
</gene>
<dbReference type="EC" id="5.3.1.9" evidence="8"/>
<evidence type="ECO:0000256" key="8">
    <source>
        <dbReference type="HAMAP-Rule" id="MF_00473"/>
    </source>
</evidence>
<dbReference type="Gene3D" id="3.40.50.10490">
    <property type="entry name" value="Glucose-6-phosphate isomerase like protein, domain 1"/>
    <property type="match status" value="2"/>
</dbReference>
<dbReference type="RefSeq" id="WP_006331488.1">
    <property type="nucleotide sequence ID" value="NZ_BAHC01000062.1"/>
</dbReference>
<dbReference type="EMBL" id="BAHC01000062">
    <property type="protein sequence ID" value="GAB89460.1"/>
    <property type="molecule type" value="Genomic_DNA"/>
</dbReference>
<dbReference type="FunFam" id="3.40.50.10490:FF:000018">
    <property type="entry name" value="Glucose-6-phosphate isomerase"/>
    <property type="match status" value="1"/>
</dbReference>
<dbReference type="HAMAP" id="MF_00473">
    <property type="entry name" value="G6P_isomerase"/>
    <property type="match status" value="1"/>
</dbReference>
<evidence type="ECO:0000256" key="2">
    <source>
        <dbReference type="ARBA" id="ARBA00006604"/>
    </source>
</evidence>
<keyword evidence="4 8" id="KW-0963">Cytoplasm</keyword>
<dbReference type="STRING" id="1108045.GORHZ_062_00340"/>
<dbReference type="CDD" id="cd05016">
    <property type="entry name" value="SIS_PGI_2"/>
    <property type="match status" value="1"/>
</dbReference>
<dbReference type="Proteomes" id="UP000008363">
    <property type="component" value="Unassembled WGS sequence"/>
</dbReference>
<dbReference type="PANTHER" id="PTHR11469:SF1">
    <property type="entry name" value="GLUCOSE-6-PHOSPHATE ISOMERASE"/>
    <property type="match status" value="1"/>
</dbReference>
<dbReference type="CDD" id="cd05015">
    <property type="entry name" value="SIS_PGI_1"/>
    <property type="match status" value="1"/>
</dbReference>
<keyword evidence="5 8" id="KW-0324">Glycolysis</keyword>
<proteinExistence type="inferred from homology"/>
<dbReference type="GO" id="GO:0006094">
    <property type="term" value="P:gluconeogenesis"/>
    <property type="evidence" value="ECO:0007669"/>
    <property type="project" value="UniProtKB-UniRule"/>
</dbReference>
<dbReference type="GO" id="GO:0005829">
    <property type="term" value="C:cytosol"/>
    <property type="evidence" value="ECO:0007669"/>
    <property type="project" value="TreeGrafter"/>
</dbReference>
<evidence type="ECO:0000256" key="9">
    <source>
        <dbReference type="RuleBase" id="RU000612"/>
    </source>
</evidence>
<dbReference type="eggNOG" id="COG0166">
    <property type="taxonomic scope" value="Bacteria"/>
</dbReference>
<dbReference type="PROSITE" id="PS00174">
    <property type="entry name" value="P_GLUCOSE_ISOMERASE_2"/>
    <property type="match status" value="1"/>
</dbReference>
<dbReference type="InterPro" id="IPR023096">
    <property type="entry name" value="G6P_Isomerase_C"/>
</dbReference>
<dbReference type="OrthoDB" id="140919at2"/>
<comment type="pathway">
    <text evidence="8">Carbohydrate biosynthesis; gluconeogenesis.</text>
</comment>
<sequence>MSDVSGSDFDTSDHDDITATQSWQALAAHQPHVFAMHLREVFAVDPGRGSELIIDVGDLHIDYSKHRVLRETLDLLTALAREVGLEDRRDDMFAGAHINTSEDRAVLHTALRLPADATLHVDGQNVVADVHEVLHAMGAFTDKLRSGEWKGHTGKAITDVVNVGIGGSDLGPVMVYQALRHYVDANIRCHFVSNVDPADMVATLAGLDAETTLFIIASKTFTTLETLTNASAARRWVLEQLGAGDDAVAKHFVAVSTNATEVAKFGIDTANMFGFWDWVGGRYSVDSAIGLSVMAAIGKERFGEFLSGFHIVDEHFRTAPLEQNAPVILGLIGLWYNNFWDAGSRAVLPYSNDMARFAAYLQQLTMESNGKSVTAHGHHVTADTGEVYWGEPGTNGQHAFYQLLHQGTRMIPADFIGFAEPTDDLSTADGTGSMHDLLMSNFFAQTKVLAFGKTADEIAAEGVAPNVVAHKVMPGNRPSTSILAPTLTPSVIGQLVALYEHQVFVEGSIWGINPFDQWGVELGKTQAKELLGVIVDAKSPAPQDDSSTDELVRWYRTHRGRTA</sequence>
<keyword evidence="11" id="KW-1185">Reference proteome</keyword>
<comment type="subcellular location">
    <subcellularLocation>
        <location evidence="8">Cytoplasm</location>
    </subcellularLocation>
</comment>
<feature type="active site" evidence="8">
    <location>
        <position position="398"/>
    </location>
</feature>
<evidence type="ECO:0000256" key="5">
    <source>
        <dbReference type="ARBA" id="ARBA00023152"/>
    </source>
</evidence>
<dbReference type="InterPro" id="IPR018189">
    <property type="entry name" value="Phosphoglucose_isomerase_CS"/>
</dbReference>
<evidence type="ECO:0000256" key="4">
    <source>
        <dbReference type="ARBA" id="ARBA00022490"/>
    </source>
</evidence>
<dbReference type="Gene3D" id="1.10.1390.10">
    <property type="match status" value="1"/>
</dbReference>